<reference evidence="1" key="1">
    <citation type="submission" date="2018-02" db="EMBL/GenBank/DDBJ databases">
        <title>Rhizophora mucronata_Transcriptome.</title>
        <authorList>
            <person name="Meera S.P."/>
            <person name="Sreeshan A."/>
            <person name="Augustine A."/>
        </authorList>
    </citation>
    <scope>NUCLEOTIDE SEQUENCE</scope>
    <source>
        <tissue evidence="1">Leaf</tissue>
    </source>
</reference>
<dbReference type="AlphaFoldDB" id="A0A2P2QJ05"/>
<dbReference type="EMBL" id="GGEC01086413">
    <property type="protein sequence ID" value="MBX66897.1"/>
    <property type="molecule type" value="Transcribed_RNA"/>
</dbReference>
<protein>
    <submittedName>
        <fullName evidence="1">Uncharacterized protein</fullName>
    </submittedName>
</protein>
<name>A0A2P2QJ05_RHIMU</name>
<evidence type="ECO:0000313" key="1">
    <source>
        <dbReference type="EMBL" id="MBX66897.1"/>
    </source>
</evidence>
<proteinExistence type="predicted"/>
<sequence length="24" mass="2801">MVTCEQDAIWCHLLSTRKPLKLTN</sequence>
<organism evidence="1">
    <name type="scientific">Rhizophora mucronata</name>
    <name type="common">Asiatic mangrove</name>
    <dbReference type="NCBI Taxonomy" id="61149"/>
    <lineage>
        <taxon>Eukaryota</taxon>
        <taxon>Viridiplantae</taxon>
        <taxon>Streptophyta</taxon>
        <taxon>Embryophyta</taxon>
        <taxon>Tracheophyta</taxon>
        <taxon>Spermatophyta</taxon>
        <taxon>Magnoliopsida</taxon>
        <taxon>eudicotyledons</taxon>
        <taxon>Gunneridae</taxon>
        <taxon>Pentapetalae</taxon>
        <taxon>rosids</taxon>
        <taxon>fabids</taxon>
        <taxon>Malpighiales</taxon>
        <taxon>Rhizophoraceae</taxon>
        <taxon>Rhizophora</taxon>
    </lineage>
</organism>
<accession>A0A2P2QJ05</accession>